<comment type="similarity">
    <text evidence="5">Belongs to the protein kinase superfamily.</text>
</comment>
<evidence type="ECO:0000256" key="4">
    <source>
        <dbReference type="PROSITE-ProRule" id="PRU10141"/>
    </source>
</evidence>
<accession>A0A0N4Z9D4</accession>
<keyword evidence="5" id="KW-0723">Serine/threonine-protein kinase</keyword>
<dbReference type="STRING" id="131310.A0A0N4Z9D4"/>
<dbReference type="EC" id="2.7.11.1" evidence="1"/>
<evidence type="ECO:0000259" key="6">
    <source>
        <dbReference type="PROSITE" id="PS50011"/>
    </source>
</evidence>
<evidence type="ECO:0000313" key="8">
    <source>
        <dbReference type="WBParaSite" id="PTRK_0000392400.1"/>
    </source>
</evidence>
<dbReference type="AlphaFoldDB" id="A0A0N4Z9D4"/>
<keyword evidence="2 4" id="KW-0547">Nucleotide-binding</keyword>
<dbReference type="CDD" id="cd14016">
    <property type="entry name" value="STKc_CK1"/>
    <property type="match status" value="1"/>
</dbReference>
<dbReference type="InterPro" id="IPR050235">
    <property type="entry name" value="CK1_Ser-Thr_kinase"/>
</dbReference>
<evidence type="ECO:0000256" key="1">
    <source>
        <dbReference type="ARBA" id="ARBA00012513"/>
    </source>
</evidence>
<dbReference type="PANTHER" id="PTHR11909">
    <property type="entry name" value="CASEIN KINASE-RELATED"/>
    <property type="match status" value="1"/>
</dbReference>
<dbReference type="FunFam" id="1.10.510.10:FF:000596">
    <property type="entry name" value="CK1 family protein kinase"/>
    <property type="match status" value="1"/>
</dbReference>
<organism evidence="7 8">
    <name type="scientific">Parastrongyloides trichosuri</name>
    <name type="common">Possum-specific nematode worm</name>
    <dbReference type="NCBI Taxonomy" id="131310"/>
    <lineage>
        <taxon>Eukaryota</taxon>
        <taxon>Metazoa</taxon>
        <taxon>Ecdysozoa</taxon>
        <taxon>Nematoda</taxon>
        <taxon>Chromadorea</taxon>
        <taxon>Rhabditida</taxon>
        <taxon>Tylenchina</taxon>
        <taxon>Panagrolaimomorpha</taxon>
        <taxon>Strongyloidoidea</taxon>
        <taxon>Strongyloididae</taxon>
        <taxon>Parastrongyloides</taxon>
    </lineage>
</organism>
<keyword evidence="5" id="KW-0418">Kinase</keyword>
<feature type="binding site" evidence="4">
    <location>
        <position position="42"/>
    </location>
    <ligand>
        <name>ATP</name>
        <dbReference type="ChEBI" id="CHEBI:30616"/>
    </ligand>
</feature>
<dbReference type="InterPro" id="IPR008271">
    <property type="entry name" value="Ser/Thr_kinase_AS"/>
</dbReference>
<evidence type="ECO:0000313" key="7">
    <source>
        <dbReference type="Proteomes" id="UP000038045"/>
    </source>
</evidence>
<evidence type="ECO:0000256" key="5">
    <source>
        <dbReference type="RuleBase" id="RU000304"/>
    </source>
</evidence>
<dbReference type="Pfam" id="PF00069">
    <property type="entry name" value="Pkinase"/>
    <property type="match status" value="1"/>
</dbReference>
<dbReference type="GO" id="GO:0005524">
    <property type="term" value="F:ATP binding"/>
    <property type="evidence" value="ECO:0007669"/>
    <property type="project" value="UniProtKB-UniRule"/>
</dbReference>
<dbReference type="Gene3D" id="1.10.510.10">
    <property type="entry name" value="Transferase(Phosphotransferase) domain 1"/>
    <property type="match status" value="1"/>
</dbReference>
<keyword evidence="3 4" id="KW-0067">ATP-binding</keyword>
<keyword evidence="5" id="KW-0808">Transferase</keyword>
<dbReference type="InterPro" id="IPR000719">
    <property type="entry name" value="Prot_kinase_dom"/>
</dbReference>
<evidence type="ECO:0000256" key="2">
    <source>
        <dbReference type="ARBA" id="ARBA00022741"/>
    </source>
</evidence>
<proteinExistence type="inferred from homology"/>
<name>A0A0N4Z9D4_PARTI</name>
<dbReference type="WBParaSite" id="PTRK_0000392400.1">
    <property type="protein sequence ID" value="PTRK_0000392400.1"/>
    <property type="gene ID" value="PTRK_0000392400"/>
</dbReference>
<dbReference type="InterPro" id="IPR017441">
    <property type="entry name" value="Protein_kinase_ATP_BS"/>
</dbReference>
<sequence>MDGKNELLINKKYRLESKIGSGTFGEIYQGTHISTLEKVAIKLELRSSKHPQLHIEAKLYQKLEDGVGFPKVYWMGVECDYNVMVMELLGPSLEDLFNFCSRQFSLKTIILLADQMLDRLQYLHERNYIHRDLKPDNFLIGLNEKKNLLHIIDFGLAKKYRCSETFTHISYKENKHLTGTARYASLNTHRGIEQSRRDDIEALGYVLIYFMRGSLPWQGIAASTKNQKYEKIFNAKCNYTLKDLCNHNSIFIKYMEYARNIQFEDTPDYYYLRTLFRDEYRRRNYPCTNYDWSLIVKHNTEKRGDDLIAESTKFLKKSDTPTNIDIFVDF</sequence>
<dbReference type="Proteomes" id="UP000038045">
    <property type="component" value="Unplaced"/>
</dbReference>
<feature type="domain" description="Protein kinase" evidence="6">
    <location>
        <begin position="13"/>
        <end position="330"/>
    </location>
</feature>
<evidence type="ECO:0000256" key="3">
    <source>
        <dbReference type="ARBA" id="ARBA00022840"/>
    </source>
</evidence>
<dbReference type="PROSITE" id="PS00108">
    <property type="entry name" value="PROTEIN_KINASE_ST"/>
    <property type="match status" value="1"/>
</dbReference>
<dbReference type="GO" id="GO:0004674">
    <property type="term" value="F:protein serine/threonine kinase activity"/>
    <property type="evidence" value="ECO:0007669"/>
    <property type="project" value="UniProtKB-KW"/>
</dbReference>
<dbReference type="SUPFAM" id="SSF56112">
    <property type="entry name" value="Protein kinase-like (PK-like)"/>
    <property type="match status" value="1"/>
</dbReference>
<reference evidence="8" key="1">
    <citation type="submission" date="2017-02" db="UniProtKB">
        <authorList>
            <consortium name="WormBaseParasite"/>
        </authorList>
    </citation>
    <scope>IDENTIFICATION</scope>
</reference>
<dbReference type="PROSITE" id="PS50011">
    <property type="entry name" value="PROTEIN_KINASE_DOM"/>
    <property type="match status" value="1"/>
</dbReference>
<dbReference type="PROSITE" id="PS00107">
    <property type="entry name" value="PROTEIN_KINASE_ATP"/>
    <property type="match status" value="1"/>
</dbReference>
<dbReference type="SMART" id="SM00220">
    <property type="entry name" value="S_TKc"/>
    <property type="match status" value="1"/>
</dbReference>
<dbReference type="InterPro" id="IPR011009">
    <property type="entry name" value="Kinase-like_dom_sf"/>
</dbReference>
<protein>
    <recommendedName>
        <fullName evidence="1">non-specific serine/threonine protein kinase</fullName>
        <ecNumber evidence="1">2.7.11.1</ecNumber>
    </recommendedName>
</protein>
<keyword evidence="7" id="KW-1185">Reference proteome</keyword>